<dbReference type="SUPFAM" id="SSF111369">
    <property type="entry name" value="HlyD-like secretion proteins"/>
    <property type="match status" value="1"/>
</dbReference>
<feature type="region of interest" description="Disordered" evidence="3">
    <location>
        <begin position="366"/>
        <end position="392"/>
    </location>
</feature>
<evidence type="ECO:0000259" key="8">
    <source>
        <dbReference type="Pfam" id="PF25967"/>
    </source>
</evidence>
<feature type="domain" description="Multidrug resistance protein MdtA-like alpha-helical hairpin" evidence="5">
    <location>
        <begin position="100"/>
        <end position="169"/>
    </location>
</feature>
<dbReference type="EMBL" id="BTFW01000001">
    <property type="protein sequence ID" value="GMM59695.1"/>
    <property type="molecule type" value="Genomic_DNA"/>
</dbReference>
<dbReference type="Pfam" id="PF25917">
    <property type="entry name" value="BSH_RND"/>
    <property type="match status" value="1"/>
</dbReference>
<dbReference type="Pfam" id="PF25876">
    <property type="entry name" value="HH_MFP_RND"/>
    <property type="match status" value="1"/>
</dbReference>
<comment type="subcellular location">
    <subcellularLocation>
        <location evidence="1">Cell envelope</location>
    </subcellularLocation>
</comment>
<keyword evidence="4" id="KW-0732">Signal</keyword>
<dbReference type="Gene3D" id="2.40.30.170">
    <property type="match status" value="1"/>
</dbReference>
<feature type="chain" id="PRO_5045716789" evidence="4">
    <location>
        <begin position="20"/>
        <end position="392"/>
    </location>
</feature>
<feature type="compositionally biased region" description="Low complexity" evidence="3">
    <location>
        <begin position="366"/>
        <end position="385"/>
    </location>
</feature>
<dbReference type="Gene3D" id="1.10.287.470">
    <property type="entry name" value="Helix hairpin bin"/>
    <property type="match status" value="1"/>
</dbReference>
<sequence>MRWTIGRTLAASMLPFVAAACSQQPQAPAPATPEVGVVTLQEQDAGIETLLPGRVVALETSEVRPQVNGIIRRRLFEEGALVSAGQVLYEIEDAPYRAALASAQGNLAMASASIRSTRLQADRYGRLLAVKGVSQQDYDNADAAARQAAATVQARRADVMSANVSLGFTRIRAPISGRIGRSLLTVGALAQTGQADPLATISKISEVYVDVTESADKLLNLKDAIRAGGVSRDGASTVAVQLVLPNGKTYPLQGKLAFTDTTVDPSSGSVTIRARFPNPDGTLLPGMYVSAKIVQGVRHNAILVPQQGVSHDAHGDAVALVLGSDGKVAERKLVLGTALGDKWIVNSGLKAGDRVIVEGLQQVKPGDAAKAAAPQQSMAAPGQGARPELGKE</sequence>
<dbReference type="InterPro" id="IPR058624">
    <property type="entry name" value="MdtA-like_HH"/>
</dbReference>
<accession>A0ABQ6P384</accession>
<dbReference type="Proteomes" id="UP001187221">
    <property type="component" value="Unassembled WGS sequence"/>
</dbReference>
<dbReference type="Pfam" id="PF25944">
    <property type="entry name" value="Beta-barrel_RND"/>
    <property type="match status" value="1"/>
</dbReference>
<dbReference type="PANTHER" id="PTHR30158">
    <property type="entry name" value="ACRA/E-RELATED COMPONENT OF DRUG EFFLUX TRANSPORTER"/>
    <property type="match status" value="1"/>
</dbReference>
<protein>
    <submittedName>
        <fullName evidence="9">Efflux RND transporter periplasmic adaptor subunit</fullName>
    </submittedName>
</protein>
<feature type="domain" description="Multidrug resistance protein MdtA-like barrel-sandwich hybrid" evidence="6">
    <location>
        <begin position="60"/>
        <end position="201"/>
    </location>
</feature>
<dbReference type="Gene3D" id="2.40.50.100">
    <property type="match status" value="1"/>
</dbReference>
<evidence type="ECO:0000313" key="10">
    <source>
        <dbReference type="Proteomes" id="UP001187221"/>
    </source>
</evidence>
<dbReference type="PROSITE" id="PS51257">
    <property type="entry name" value="PROKAR_LIPOPROTEIN"/>
    <property type="match status" value="1"/>
</dbReference>
<feature type="domain" description="Multidrug resistance protein MdtA-like C-terminal permuted SH3" evidence="8">
    <location>
        <begin position="300"/>
        <end position="361"/>
    </location>
</feature>
<reference evidence="9 10" key="1">
    <citation type="submission" date="2023-06" db="EMBL/GenBank/DDBJ databases">
        <title>Draft genome sequence of Novosphingobium sp. strain IK01.</title>
        <authorList>
            <person name="Hatamoto M."/>
            <person name="Ikarashi T."/>
            <person name="Yamaguchi T."/>
        </authorList>
    </citation>
    <scope>NUCLEOTIDE SEQUENCE [LARGE SCALE GENOMIC DNA]</scope>
    <source>
        <strain evidence="9 10">IK01</strain>
    </source>
</reference>
<organism evidence="9 10">
    <name type="scientific">Novosphingobium pituita</name>
    <dbReference type="NCBI Taxonomy" id="3056842"/>
    <lineage>
        <taxon>Bacteria</taxon>
        <taxon>Pseudomonadati</taxon>
        <taxon>Pseudomonadota</taxon>
        <taxon>Alphaproteobacteria</taxon>
        <taxon>Sphingomonadales</taxon>
        <taxon>Sphingomonadaceae</taxon>
        <taxon>Novosphingobium</taxon>
    </lineage>
</organism>
<evidence type="ECO:0000259" key="5">
    <source>
        <dbReference type="Pfam" id="PF25876"/>
    </source>
</evidence>
<keyword evidence="10" id="KW-1185">Reference proteome</keyword>
<dbReference type="Pfam" id="PF25967">
    <property type="entry name" value="RND-MFP_C"/>
    <property type="match status" value="1"/>
</dbReference>
<evidence type="ECO:0000259" key="6">
    <source>
        <dbReference type="Pfam" id="PF25917"/>
    </source>
</evidence>
<feature type="domain" description="Multidrug resistance protein MdtA-like beta-barrel" evidence="7">
    <location>
        <begin position="207"/>
        <end position="295"/>
    </location>
</feature>
<proteinExistence type="inferred from homology"/>
<evidence type="ECO:0000256" key="4">
    <source>
        <dbReference type="SAM" id="SignalP"/>
    </source>
</evidence>
<evidence type="ECO:0000256" key="2">
    <source>
        <dbReference type="ARBA" id="ARBA00009477"/>
    </source>
</evidence>
<evidence type="ECO:0000313" key="9">
    <source>
        <dbReference type="EMBL" id="GMM59695.1"/>
    </source>
</evidence>
<evidence type="ECO:0000256" key="1">
    <source>
        <dbReference type="ARBA" id="ARBA00004196"/>
    </source>
</evidence>
<comment type="caution">
    <text evidence="9">The sequence shown here is derived from an EMBL/GenBank/DDBJ whole genome shotgun (WGS) entry which is preliminary data.</text>
</comment>
<dbReference type="InterPro" id="IPR058626">
    <property type="entry name" value="MdtA-like_b-barrel"/>
</dbReference>
<gene>
    <name evidence="9" type="ORF">NUTIK01_04720</name>
</gene>
<dbReference type="Gene3D" id="2.40.420.20">
    <property type="match status" value="1"/>
</dbReference>
<dbReference type="InterPro" id="IPR006143">
    <property type="entry name" value="RND_pump_MFP"/>
</dbReference>
<name>A0ABQ6P384_9SPHN</name>
<dbReference type="InterPro" id="IPR058625">
    <property type="entry name" value="MdtA-like_BSH"/>
</dbReference>
<comment type="similarity">
    <text evidence="2">Belongs to the membrane fusion protein (MFP) (TC 8.A.1) family.</text>
</comment>
<dbReference type="NCBIfam" id="TIGR01730">
    <property type="entry name" value="RND_mfp"/>
    <property type="match status" value="1"/>
</dbReference>
<dbReference type="PANTHER" id="PTHR30158:SF3">
    <property type="entry name" value="MULTIDRUG EFFLUX PUMP SUBUNIT ACRA-RELATED"/>
    <property type="match status" value="1"/>
</dbReference>
<evidence type="ECO:0000256" key="3">
    <source>
        <dbReference type="SAM" id="MobiDB-lite"/>
    </source>
</evidence>
<dbReference type="InterPro" id="IPR058627">
    <property type="entry name" value="MdtA-like_C"/>
</dbReference>
<evidence type="ECO:0000259" key="7">
    <source>
        <dbReference type="Pfam" id="PF25944"/>
    </source>
</evidence>
<feature type="signal peptide" evidence="4">
    <location>
        <begin position="1"/>
        <end position="19"/>
    </location>
</feature>